<dbReference type="EMBL" id="CM035428">
    <property type="protein sequence ID" value="KAH7302488.1"/>
    <property type="molecule type" value="Genomic_DNA"/>
</dbReference>
<keyword evidence="1" id="KW-0677">Repeat</keyword>
<feature type="repeat" description="PPR" evidence="3">
    <location>
        <begin position="644"/>
        <end position="678"/>
    </location>
</feature>
<dbReference type="PANTHER" id="PTHR47926">
    <property type="entry name" value="PENTATRICOPEPTIDE REPEAT-CONTAINING PROTEIN"/>
    <property type="match status" value="1"/>
</dbReference>
<organism evidence="5 6">
    <name type="scientific">Ceratopteris richardii</name>
    <name type="common">Triangle waterfern</name>
    <dbReference type="NCBI Taxonomy" id="49495"/>
    <lineage>
        <taxon>Eukaryota</taxon>
        <taxon>Viridiplantae</taxon>
        <taxon>Streptophyta</taxon>
        <taxon>Embryophyta</taxon>
        <taxon>Tracheophyta</taxon>
        <taxon>Polypodiopsida</taxon>
        <taxon>Polypodiidae</taxon>
        <taxon>Polypodiales</taxon>
        <taxon>Pteridineae</taxon>
        <taxon>Pteridaceae</taxon>
        <taxon>Parkerioideae</taxon>
        <taxon>Ceratopteris</taxon>
    </lineage>
</organism>
<accession>A0A8T2S4A4</accession>
<evidence type="ECO:0000256" key="2">
    <source>
        <dbReference type="ARBA" id="ARBA00061659"/>
    </source>
</evidence>
<evidence type="ECO:0000256" key="3">
    <source>
        <dbReference type="PROSITE-ProRule" id="PRU00708"/>
    </source>
</evidence>
<keyword evidence="6" id="KW-1185">Reference proteome</keyword>
<dbReference type="OrthoDB" id="185373at2759"/>
<dbReference type="InterPro" id="IPR032867">
    <property type="entry name" value="DYW_dom"/>
</dbReference>
<gene>
    <name evidence="5" type="ORF">KP509_23G075300</name>
</gene>
<feature type="repeat" description="PPR" evidence="3">
    <location>
        <begin position="745"/>
        <end position="779"/>
    </location>
</feature>
<evidence type="ECO:0000259" key="4">
    <source>
        <dbReference type="Pfam" id="PF14432"/>
    </source>
</evidence>
<proteinExistence type="inferred from homology"/>
<dbReference type="Pfam" id="PF13041">
    <property type="entry name" value="PPR_2"/>
    <property type="match status" value="5"/>
</dbReference>
<evidence type="ECO:0000256" key="1">
    <source>
        <dbReference type="ARBA" id="ARBA00022737"/>
    </source>
</evidence>
<sequence>MTHFLGTLAAASCLTQNTPVTDVSPLSTNHLQDFPASGPVGRAGVPWKPASSALTTLMSTISMDPRIHGAILEPKVSLTNWQLYDAEICGGVKCVAQKRDEQSQDSQFQKEKETTELVVMFQDPEELSSTMQWSMLSMDAALILTYLERLCSDGKFYSVLNALNFMDEKGLYISTHILSCMLQMCMNKIDCAAGRKVHHLLIRLGCDTDFKLASQLVYMYLLCGSLSEALQAFGKFPTTSVSLWGAMILAHARFGNAWQVIKLYHQMWESNVIPDAHILVVVLKASSKLPSLDQGRLIHAHVIHSGLGSNLFIVSALISMYSHSSNNEDAKRVFDTAPTKTVAVWNTLITGHAENGLIKEAFTLYHQMHQYGVEGDRITYISILRLCTNISDVEQGRAVQQEVIERGLDLDLSIVARLIDMYGSSGYLLDAITVFEKSPKKDISIWNAMMATYSYHGHITDALLMIKDLKEAGMEANMNTAMSILKGIGEVDDLNQSRLVHSIVVEVGFDRELKIMNTFVTMYAKSGSFGDACRVFNSIESPDIVTWNAIIGAHVMHEQSAVALQLFHHLQTEGQEPNVLTVCASLNACSKVRAINEGLLIHNTIVKKALEVDIMIMNNLIDMYIKCGNIIDAFKVFNSLPQRDVVTWTIFISGLIQHCQYENSLQLFQQMQEECVLPNHITIVSILKACQNLNALDEGQRLHRYIVLLGLDFETLIINSLVDMYSKCGNFDDGSHVFHTAPSRDVVTWTSMIEACVQHGYSSKALVLFAKMQCESVKPDRAAFLSIFRACSTTAALCIGKRIHKESFKSGFSSDNTIVNSLIDMYMKCGSIFDAQQVFSEAPSKDIVTWTSMIAGYARHHNYDLALEYFENMQRTGITPNHVTFIALLSACAHLGLVKEGLCHLQLMFSLGLPQRLEHLTCTAEMLARKGYLDAAEDVFETSPFPIDAAGWQCLLSHCRSNLDMARRCFDYLTHMDCRNAAAFILMAKIYVNAGLANSAWEVEKLRYYANAWKKAGKAYIEVSEQVYEFVGGDILTPEINAKIQELSVKMKSEGHTPIVDLVLQPGTDEDKENVLCGHCEKQAIAFGLLSTPAGASIRVSKNLRMCADCHSASSAISKIEKREIIITDELCVHVFKDGECSCRIDSG</sequence>
<dbReference type="PROSITE" id="PS51375">
    <property type="entry name" value="PPR"/>
    <property type="match status" value="7"/>
</dbReference>
<evidence type="ECO:0000313" key="5">
    <source>
        <dbReference type="EMBL" id="KAH7302488.1"/>
    </source>
</evidence>
<dbReference type="AlphaFoldDB" id="A0A8T2S4A4"/>
<dbReference type="FunFam" id="1.25.40.10:FF:000031">
    <property type="entry name" value="Pentatricopeptide repeat-containing protein mitochondrial"/>
    <property type="match status" value="2"/>
</dbReference>
<reference evidence="5 6" key="1">
    <citation type="submission" date="2021-08" db="EMBL/GenBank/DDBJ databases">
        <title>WGS assembly of Ceratopteris richardii.</title>
        <authorList>
            <person name="Marchant D.B."/>
            <person name="Chen G."/>
            <person name="Jenkins J."/>
            <person name="Shu S."/>
            <person name="Leebens-Mack J."/>
            <person name="Grimwood J."/>
            <person name="Schmutz J."/>
            <person name="Soltis P."/>
            <person name="Soltis D."/>
            <person name="Chen Z.-H."/>
        </authorList>
    </citation>
    <scope>NUCLEOTIDE SEQUENCE [LARGE SCALE GENOMIC DNA]</scope>
    <source>
        <strain evidence="5">Whitten #5841</strain>
        <tissue evidence="5">Leaf</tissue>
    </source>
</reference>
<dbReference type="Proteomes" id="UP000825935">
    <property type="component" value="Chromosome 23"/>
</dbReference>
<dbReference type="FunFam" id="1.25.40.10:FF:000158">
    <property type="entry name" value="pentatricopeptide repeat-containing protein At2g33680"/>
    <property type="match status" value="1"/>
</dbReference>
<dbReference type="GO" id="GO:0003723">
    <property type="term" value="F:RNA binding"/>
    <property type="evidence" value="ECO:0007669"/>
    <property type="project" value="InterPro"/>
</dbReference>
<dbReference type="GO" id="GO:0048731">
    <property type="term" value="P:system development"/>
    <property type="evidence" value="ECO:0007669"/>
    <property type="project" value="UniProtKB-ARBA"/>
</dbReference>
<dbReference type="Pfam" id="PF14432">
    <property type="entry name" value="DYW_deaminase"/>
    <property type="match status" value="1"/>
</dbReference>
<protein>
    <recommendedName>
        <fullName evidence="4">DYW domain-containing protein</fullName>
    </recommendedName>
</protein>
<dbReference type="FunFam" id="1.25.40.10:FF:000205">
    <property type="entry name" value="Pentatricopeptide repeat-containing protein, mitochondrial"/>
    <property type="match status" value="1"/>
</dbReference>
<dbReference type="Pfam" id="PF01535">
    <property type="entry name" value="PPR"/>
    <property type="match status" value="2"/>
</dbReference>
<dbReference type="Gene3D" id="1.25.40.10">
    <property type="entry name" value="Tetratricopeptide repeat domain"/>
    <property type="match status" value="5"/>
</dbReference>
<dbReference type="InterPro" id="IPR011990">
    <property type="entry name" value="TPR-like_helical_dom_sf"/>
</dbReference>
<feature type="repeat" description="PPR" evidence="3">
    <location>
        <begin position="846"/>
        <end position="880"/>
    </location>
</feature>
<feature type="repeat" description="PPR" evidence="3">
    <location>
        <begin position="543"/>
        <end position="577"/>
    </location>
</feature>
<dbReference type="GO" id="GO:0008270">
    <property type="term" value="F:zinc ion binding"/>
    <property type="evidence" value="ECO:0007669"/>
    <property type="project" value="InterPro"/>
</dbReference>
<dbReference type="GO" id="GO:0009451">
    <property type="term" value="P:RNA modification"/>
    <property type="evidence" value="ECO:0007669"/>
    <property type="project" value="InterPro"/>
</dbReference>
<comment type="caution">
    <text evidence="5">The sequence shown here is derived from an EMBL/GenBank/DDBJ whole genome shotgun (WGS) entry which is preliminary data.</text>
</comment>
<evidence type="ECO:0000313" key="6">
    <source>
        <dbReference type="Proteomes" id="UP000825935"/>
    </source>
</evidence>
<feature type="repeat" description="PPR" evidence="3">
    <location>
        <begin position="240"/>
        <end position="274"/>
    </location>
</feature>
<dbReference type="GO" id="GO:0005739">
    <property type="term" value="C:mitochondrion"/>
    <property type="evidence" value="ECO:0007669"/>
    <property type="project" value="UniProtKB-ARBA"/>
</dbReference>
<comment type="similarity">
    <text evidence="2">Belongs to the PPR family. PCMP-E subfamily.</text>
</comment>
<feature type="domain" description="DYW" evidence="4">
    <location>
        <begin position="1055"/>
        <end position="1144"/>
    </location>
</feature>
<dbReference type="InterPro" id="IPR002885">
    <property type="entry name" value="PPR_rpt"/>
</dbReference>
<name>A0A8T2S4A4_CERRI</name>
<dbReference type="NCBIfam" id="TIGR00756">
    <property type="entry name" value="PPR"/>
    <property type="match status" value="4"/>
</dbReference>
<feature type="repeat" description="PPR" evidence="3">
    <location>
        <begin position="442"/>
        <end position="476"/>
    </location>
</feature>
<feature type="repeat" description="PPR" evidence="3">
    <location>
        <begin position="341"/>
        <end position="375"/>
    </location>
</feature>
<dbReference type="InterPro" id="IPR046960">
    <property type="entry name" value="PPR_At4g14850-like_plant"/>
</dbReference>